<evidence type="ECO:0000313" key="7">
    <source>
        <dbReference type="EMBL" id="KAJ1606179.1"/>
    </source>
</evidence>
<keyword evidence="8" id="KW-1185">Reference proteome</keyword>
<dbReference type="SUPFAM" id="SSF57850">
    <property type="entry name" value="RING/U-box"/>
    <property type="match status" value="1"/>
</dbReference>
<sequence>MQCGNRSSQENSTEPPRSSWLNISSFSQPENELGSDNIITRLISEVSTSIINNPSNQVFIDRLLSNDVSRPNQEQNNPPGATNISFSNGSQTTNPNAAAFMVGLNGELRELPLTEVLTGGSLTNFVESMENAIAVALSTEDPNNRFGSPPASVQVVEQLPRETVSEENISRIKTHGPCVVCQDEYNIGDEVMGLSKDKDVCHHIFHANCLLPWLNRHNSCPVCRFELPTDDEYYESRRRSSAQNPSTAQESTNNTGTPTESQIGVQNNTNTETVSNDVQHTASVSEEPPTTAELRITQVSTHEQQQGQHGEASSSNVTISGFRTINFSNQLGEVTTITSHLPTITSTISTTEISGETSNQDRISTDDIINNFHNATHRRIHQLHHSGIDLTAHDLDSDSISDFTPIDTIRGSNSCRMI</sequence>
<evidence type="ECO:0000256" key="4">
    <source>
        <dbReference type="PROSITE-ProRule" id="PRU00175"/>
    </source>
</evidence>
<gene>
    <name evidence="7" type="ORF">OJ252_3268</name>
</gene>
<accession>A0ABQ8P2U4</accession>
<keyword evidence="3" id="KW-0862">Zinc</keyword>
<dbReference type="PANTHER" id="PTHR15710:SF243">
    <property type="entry name" value="E3 UBIQUITIN-PROTEIN LIGASE PRAJA-2 ISOFORM X1"/>
    <property type="match status" value="1"/>
</dbReference>
<feature type="region of interest" description="Disordered" evidence="5">
    <location>
        <begin position="1"/>
        <end position="22"/>
    </location>
</feature>
<evidence type="ECO:0000256" key="2">
    <source>
        <dbReference type="ARBA" id="ARBA00022771"/>
    </source>
</evidence>
<reference evidence="7" key="1">
    <citation type="submission" date="2022-10" db="EMBL/GenBank/DDBJ databases">
        <title>Adaptive evolution leads to modifications in subtelomeric GC content in a zoonotic Cryptosporidium species.</title>
        <authorList>
            <person name="Li J."/>
            <person name="Feng Y."/>
            <person name="Xiao L."/>
        </authorList>
    </citation>
    <scope>NUCLEOTIDE SEQUENCE</scope>
    <source>
        <strain evidence="7">25894</strain>
    </source>
</reference>
<organism evidence="7 8">
    <name type="scientific">Cryptosporidium canis</name>
    <dbReference type="NCBI Taxonomy" id="195482"/>
    <lineage>
        <taxon>Eukaryota</taxon>
        <taxon>Sar</taxon>
        <taxon>Alveolata</taxon>
        <taxon>Apicomplexa</taxon>
        <taxon>Conoidasida</taxon>
        <taxon>Coccidia</taxon>
        <taxon>Eucoccidiorida</taxon>
        <taxon>Eimeriorina</taxon>
        <taxon>Cryptosporidiidae</taxon>
        <taxon>Cryptosporidium</taxon>
    </lineage>
</organism>
<evidence type="ECO:0000256" key="5">
    <source>
        <dbReference type="SAM" id="MobiDB-lite"/>
    </source>
</evidence>
<keyword evidence="1" id="KW-0479">Metal-binding</keyword>
<feature type="compositionally biased region" description="Polar residues" evidence="5">
    <location>
        <begin position="241"/>
        <end position="265"/>
    </location>
</feature>
<dbReference type="InterPro" id="IPR001841">
    <property type="entry name" value="Znf_RING"/>
</dbReference>
<evidence type="ECO:0000313" key="8">
    <source>
        <dbReference type="Proteomes" id="UP001071777"/>
    </source>
</evidence>
<proteinExistence type="predicted"/>
<dbReference type="EMBL" id="JAPCXB010000150">
    <property type="protein sequence ID" value="KAJ1606179.1"/>
    <property type="molecule type" value="Genomic_DNA"/>
</dbReference>
<dbReference type="InterPro" id="IPR013083">
    <property type="entry name" value="Znf_RING/FYVE/PHD"/>
</dbReference>
<keyword evidence="2 4" id="KW-0863">Zinc-finger</keyword>
<name>A0ABQ8P2U4_9CRYT</name>
<dbReference type="PANTHER" id="PTHR15710">
    <property type="entry name" value="E3 UBIQUITIN-PROTEIN LIGASE PRAJA"/>
    <property type="match status" value="1"/>
</dbReference>
<feature type="domain" description="RING-type" evidence="6">
    <location>
        <begin position="178"/>
        <end position="224"/>
    </location>
</feature>
<feature type="region of interest" description="Disordered" evidence="5">
    <location>
        <begin position="236"/>
        <end position="265"/>
    </location>
</feature>
<evidence type="ECO:0000256" key="1">
    <source>
        <dbReference type="ARBA" id="ARBA00022723"/>
    </source>
</evidence>
<feature type="region of interest" description="Disordered" evidence="5">
    <location>
        <begin position="68"/>
        <end position="92"/>
    </location>
</feature>
<evidence type="ECO:0000256" key="3">
    <source>
        <dbReference type="ARBA" id="ARBA00022833"/>
    </source>
</evidence>
<protein>
    <submittedName>
        <fullName evidence="7">Ring domain-containing protein</fullName>
    </submittedName>
</protein>
<dbReference type="Proteomes" id="UP001071777">
    <property type="component" value="Unassembled WGS sequence"/>
</dbReference>
<dbReference type="Pfam" id="PF13639">
    <property type="entry name" value="zf-RING_2"/>
    <property type="match status" value="1"/>
</dbReference>
<evidence type="ECO:0000259" key="6">
    <source>
        <dbReference type="PROSITE" id="PS50089"/>
    </source>
</evidence>
<dbReference type="PROSITE" id="PS50089">
    <property type="entry name" value="ZF_RING_2"/>
    <property type="match status" value="1"/>
</dbReference>
<comment type="caution">
    <text evidence="7">The sequence shown here is derived from an EMBL/GenBank/DDBJ whole genome shotgun (WGS) entry which is preliminary data.</text>
</comment>
<dbReference type="Gene3D" id="3.30.40.10">
    <property type="entry name" value="Zinc/RING finger domain, C3HC4 (zinc finger)"/>
    <property type="match status" value="1"/>
</dbReference>